<dbReference type="FunCoup" id="A0A6I9UPJ1">
    <property type="interactions" value="607"/>
</dbReference>
<dbReference type="GeneID" id="105221970"/>
<accession>A0A6I9UPJ1</accession>
<comment type="subcellular location">
    <subcellularLocation>
        <location evidence="1">Membrane</location>
        <topology evidence="1">Multi-pass membrane protein</topology>
    </subcellularLocation>
</comment>
<keyword evidence="7 8" id="KW-0472">Membrane</keyword>
<proteinExistence type="inferred from homology"/>
<gene>
    <name evidence="10" type="primary">LOC105221970</name>
</gene>
<evidence type="ECO:0000256" key="2">
    <source>
        <dbReference type="ARBA" id="ARBA00009607"/>
    </source>
</evidence>
<keyword evidence="6 8" id="KW-1133">Transmembrane helix</keyword>
<protein>
    <recommendedName>
        <fullName evidence="3">Gamma-secretase subunit PEN-2</fullName>
    </recommendedName>
</protein>
<organism evidence="9 10">
    <name type="scientific">Bactrocera dorsalis</name>
    <name type="common">Oriental fruit fly</name>
    <name type="synonym">Dacus dorsalis</name>
    <dbReference type="NCBI Taxonomy" id="27457"/>
    <lineage>
        <taxon>Eukaryota</taxon>
        <taxon>Metazoa</taxon>
        <taxon>Ecdysozoa</taxon>
        <taxon>Arthropoda</taxon>
        <taxon>Hexapoda</taxon>
        <taxon>Insecta</taxon>
        <taxon>Pterygota</taxon>
        <taxon>Neoptera</taxon>
        <taxon>Endopterygota</taxon>
        <taxon>Diptera</taxon>
        <taxon>Brachycera</taxon>
        <taxon>Muscomorpha</taxon>
        <taxon>Tephritoidea</taxon>
        <taxon>Tephritidae</taxon>
        <taxon>Bactrocera</taxon>
        <taxon>Bactrocera</taxon>
    </lineage>
</organism>
<dbReference type="InterPro" id="IPR019379">
    <property type="entry name" value="Gamma_Secretase_Asp_P_PEN2"/>
</dbReference>
<reference evidence="10" key="1">
    <citation type="submission" date="2025-08" db="UniProtKB">
        <authorList>
            <consortium name="RefSeq"/>
        </authorList>
    </citation>
    <scope>IDENTIFICATION</scope>
    <source>
        <tissue evidence="10">Adult</tissue>
    </source>
</reference>
<dbReference type="PANTHER" id="PTHR16318">
    <property type="entry name" value="GAMMA-SECRETASE SUBUNIT PEN-2"/>
    <property type="match status" value="1"/>
</dbReference>
<dbReference type="OrthoDB" id="524898at2759"/>
<evidence type="ECO:0000256" key="3">
    <source>
        <dbReference type="ARBA" id="ARBA00018306"/>
    </source>
</evidence>
<dbReference type="RefSeq" id="XP_011197421.2">
    <property type="nucleotide sequence ID" value="XM_011199119.4"/>
</dbReference>
<evidence type="ECO:0000313" key="10">
    <source>
        <dbReference type="RefSeq" id="XP_011197421.2"/>
    </source>
</evidence>
<evidence type="ECO:0000256" key="1">
    <source>
        <dbReference type="ARBA" id="ARBA00004141"/>
    </source>
</evidence>
<dbReference type="GO" id="GO:0070765">
    <property type="term" value="C:gamma-secretase complex"/>
    <property type="evidence" value="ECO:0007669"/>
    <property type="project" value="TreeGrafter"/>
</dbReference>
<sequence length="101" mass="11804">MDISKVTNEKKLQLCRTYFIAGLAFLPFLWTINVFWFFNDAFRAPAFPEQKRIKKFVISSLIGALIWSVILITWIIIFQTKRAEWGEMADRMSFIIPLGIA</sequence>
<evidence type="ECO:0000256" key="7">
    <source>
        <dbReference type="ARBA" id="ARBA00023136"/>
    </source>
</evidence>
<dbReference type="PANTHER" id="PTHR16318:SF0">
    <property type="entry name" value="GAMMA-SECRETASE SUBUNIT PEN-2"/>
    <property type="match status" value="1"/>
</dbReference>
<evidence type="ECO:0000256" key="5">
    <source>
        <dbReference type="ARBA" id="ARBA00022976"/>
    </source>
</evidence>
<keyword evidence="9" id="KW-1185">Reference proteome</keyword>
<dbReference type="Pfam" id="PF10251">
    <property type="entry name" value="PEN-2"/>
    <property type="match status" value="1"/>
</dbReference>
<evidence type="ECO:0000313" key="9">
    <source>
        <dbReference type="Proteomes" id="UP001652620"/>
    </source>
</evidence>
<feature type="transmembrane region" description="Helical" evidence="8">
    <location>
        <begin position="18"/>
        <end position="38"/>
    </location>
</feature>
<dbReference type="GO" id="GO:0007220">
    <property type="term" value="P:Notch receptor processing"/>
    <property type="evidence" value="ECO:0007669"/>
    <property type="project" value="TreeGrafter"/>
</dbReference>
<dbReference type="KEGG" id="bdr:105221970"/>
<evidence type="ECO:0000256" key="6">
    <source>
        <dbReference type="ARBA" id="ARBA00022989"/>
    </source>
</evidence>
<evidence type="ECO:0000256" key="4">
    <source>
        <dbReference type="ARBA" id="ARBA00022692"/>
    </source>
</evidence>
<evidence type="ECO:0000256" key="8">
    <source>
        <dbReference type="SAM" id="Phobius"/>
    </source>
</evidence>
<feature type="transmembrane region" description="Helical" evidence="8">
    <location>
        <begin position="58"/>
        <end position="78"/>
    </location>
</feature>
<dbReference type="InParanoid" id="A0A6I9UPJ1"/>
<dbReference type="GO" id="GO:0007219">
    <property type="term" value="P:Notch signaling pathway"/>
    <property type="evidence" value="ECO:0007669"/>
    <property type="project" value="UniProtKB-KW"/>
</dbReference>
<dbReference type="Proteomes" id="UP001652620">
    <property type="component" value="Chromosome 3"/>
</dbReference>
<keyword evidence="4 8" id="KW-0812">Transmembrane</keyword>
<name>A0A6I9UPJ1_BACDO</name>
<keyword evidence="5" id="KW-0914">Notch signaling pathway</keyword>
<comment type="similarity">
    <text evidence="2">Belongs to the PEN-2 family.</text>
</comment>